<dbReference type="CDD" id="cd08977">
    <property type="entry name" value="SusD"/>
    <property type="match status" value="1"/>
</dbReference>
<dbReference type="Pfam" id="PF14322">
    <property type="entry name" value="SusD-like_3"/>
    <property type="match status" value="1"/>
</dbReference>
<dbReference type="InterPro" id="IPR012944">
    <property type="entry name" value="SusD_RagB_dom"/>
</dbReference>
<name>A0A644VLZ2_9ZZZZ</name>
<sequence length="512" mass="58015">MKKIVYIIGLFSAVTFFTACEDFLTEKPESVLTQVNFYTTPIRINQGVLGTYAGLANTLRDEWMFTELRSDNTCQDNTGSSTTARIDQTDVALFRTSPSLPILLDYWYKVFQNISNVNAVLPSVKDNTYITIETQRAQYEAELLFVRALHYYNLVTLFGDMFKVTTVIGPNEAKRMPRSSVNEIYDDIIIPDLIKAANQAPPTYPNAEKGRVTKWAVKALLAKVYMMRGGADNIALAKPLLEEIMTSSPHGLLTGANAFANVFSTTNELNNEIIFAVRYKGGALGVGSPFWSNFAPLGSGNQFLKIGTPMGYNAPTFELRSIFDNSFGDTRKDVSYRIWNRSASSQIPYIFKYNDPAISQAFQAENDWILLRYADIVLLYAEVLAQDGNHADAHTYVNQIRNRAGVLPVGAYGSKTEALDGVYAERRLELAFENQRWFDLLRMNKSYNDPMKAVNIMKKHVFETDWDLLYSKYNPIQPPEERFFIPARLILPIPQSEIDTNNEMNIEQNEDY</sequence>
<proteinExistence type="predicted"/>
<evidence type="ECO:0000256" key="3">
    <source>
        <dbReference type="ARBA" id="ARBA00023136"/>
    </source>
</evidence>
<keyword evidence="3" id="KW-0472">Membrane</keyword>
<reference evidence="7" key="1">
    <citation type="submission" date="2019-08" db="EMBL/GenBank/DDBJ databases">
        <authorList>
            <person name="Kucharzyk K."/>
            <person name="Murdoch R.W."/>
            <person name="Higgins S."/>
            <person name="Loffler F."/>
        </authorList>
    </citation>
    <scope>NUCLEOTIDE SEQUENCE</scope>
</reference>
<accession>A0A644VLZ2</accession>
<protein>
    <submittedName>
        <fullName evidence="7">SusD-like protein</fullName>
    </submittedName>
</protein>
<evidence type="ECO:0000256" key="4">
    <source>
        <dbReference type="ARBA" id="ARBA00023237"/>
    </source>
</evidence>
<dbReference type="InterPro" id="IPR011990">
    <property type="entry name" value="TPR-like_helical_dom_sf"/>
</dbReference>
<dbReference type="SUPFAM" id="SSF48452">
    <property type="entry name" value="TPR-like"/>
    <property type="match status" value="1"/>
</dbReference>
<dbReference type="AlphaFoldDB" id="A0A644VLZ2"/>
<evidence type="ECO:0000313" key="7">
    <source>
        <dbReference type="EMBL" id="MPL92200.1"/>
    </source>
</evidence>
<evidence type="ECO:0000259" key="5">
    <source>
        <dbReference type="Pfam" id="PF07980"/>
    </source>
</evidence>
<dbReference type="GO" id="GO:0009279">
    <property type="term" value="C:cell outer membrane"/>
    <property type="evidence" value="ECO:0007669"/>
    <property type="project" value="UniProtKB-SubCell"/>
</dbReference>
<dbReference type="Gene3D" id="1.25.40.390">
    <property type="match status" value="1"/>
</dbReference>
<feature type="domain" description="RagB/SusD" evidence="5">
    <location>
        <begin position="340"/>
        <end position="512"/>
    </location>
</feature>
<comment type="caution">
    <text evidence="7">The sequence shown here is derived from an EMBL/GenBank/DDBJ whole genome shotgun (WGS) entry which is preliminary data.</text>
</comment>
<keyword evidence="2" id="KW-0732">Signal</keyword>
<dbReference type="PROSITE" id="PS51257">
    <property type="entry name" value="PROKAR_LIPOPROTEIN"/>
    <property type="match status" value="1"/>
</dbReference>
<comment type="subcellular location">
    <subcellularLocation>
        <location evidence="1">Cell outer membrane</location>
    </subcellularLocation>
</comment>
<dbReference type="InterPro" id="IPR033985">
    <property type="entry name" value="SusD-like_N"/>
</dbReference>
<keyword evidence="4" id="KW-0998">Cell outer membrane</keyword>
<evidence type="ECO:0000256" key="1">
    <source>
        <dbReference type="ARBA" id="ARBA00004442"/>
    </source>
</evidence>
<dbReference type="Pfam" id="PF07980">
    <property type="entry name" value="SusD_RagB"/>
    <property type="match status" value="1"/>
</dbReference>
<dbReference type="EMBL" id="VSSQ01000350">
    <property type="protein sequence ID" value="MPL92200.1"/>
    <property type="molecule type" value="Genomic_DNA"/>
</dbReference>
<organism evidence="7">
    <name type="scientific">bioreactor metagenome</name>
    <dbReference type="NCBI Taxonomy" id="1076179"/>
    <lineage>
        <taxon>unclassified sequences</taxon>
        <taxon>metagenomes</taxon>
        <taxon>ecological metagenomes</taxon>
    </lineage>
</organism>
<evidence type="ECO:0000259" key="6">
    <source>
        <dbReference type="Pfam" id="PF14322"/>
    </source>
</evidence>
<evidence type="ECO:0000256" key="2">
    <source>
        <dbReference type="ARBA" id="ARBA00022729"/>
    </source>
</evidence>
<gene>
    <name evidence="7" type="ORF">SDC9_38297</name>
</gene>
<feature type="domain" description="SusD-like N-terminal" evidence="6">
    <location>
        <begin position="22"/>
        <end position="226"/>
    </location>
</feature>